<accession>A0ABN1DGE6</accession>
<comment type="pathway">
    <text evidence="4 6">Amino-acid degradation; L-kynurenine degradation; L-alanine and anthranilate from L-kynurenine: step 1/1.</text>
</comment>
<gene>
    <name evidence="4" type="primary">kynU</name>
    <name evidence="7" type="ORF">GCM10009533_47150</name>
</gene>
<evidence type="ECO:0000313" key="7">
    <source>
        <dbReference type="EMBL" id="GAA0542727.1"/>
    </source>
</evidence>
<evidence type="ECO:0000256" key="5">
    <source>
        <dbReference type="NCBIfam" id="TIGR01814"/>
    </source>
</evidence>
<dbReference type="InterPro" id="IPR015421">
    <property type="entry name" value="PyrdxlP-dep_Trfase_major"/>
</dbReference>
<dbReference type="GO" id="GO:0008483">
    <property type="term" value="F:transaminase activity"/>
    <property type="evidence" value="ECO:0007669"/>
    <property type="project" value="UniProtKB-KW"/>
</dbReference>
<comment type="catalytic activity">
    <reaction evidence="6">
        <text>3-hydroxy-L-kynurenine + H2O = 3-hydroxyanthranilate + L-alanine + H(+)</text>
        <dbReference type="Rhea" id="RHEA:25143"/>
        <dbReference type="ChEBI" id="CHEBI:15377"/>
        <dbReference type="ChEBI" id="CHEBI:15378"/>
        <dbReference type="ChEBI" id="CHEBI:36559"/>
        <dbReference type="ChEBI" id="CHEBI:57972"/>
        <dbReference type="ChEBI" id="CHEBI:58125"/>
        <dbReference type="EC" id="3.7.1.3"/>
    </reaction>
</comment>
<dbReference type="EMBL" id="BAAAGS010000035">
    <property type="protein sequence ID" value="GAA0542727.1"/>
    <property type="molecule type" value="Genomic_DNA"/>
</dbReference>
<comment type="cofactor">
    <cofactor evidence="4 6">
        <name>pyridoxal 5'-phosphate</name>
        <dbReference type="ChEBI" id="CHEBI:597326"/>
    </cofactor>
</comment>
<evidence type="ECO:0000256" key="1">
    <source>
        <dbReference type="ARBA" id="ARBA00022642"/>
    </source>
</evidence>
<feature type="binding site" evidence="4">
    <location>
        <position position="287"/>
    </location>
    <ligand>
        <name>pyridoxal 5'-phosphate</name>
        <dbReference type="ChEBI" id="CHEBI:597326"/>
    </ligand>
</feature>
<dbReference type="PANTHER" id="PTHR14084:SF0">
    <property type="entry name" value="KYNURENINASE"/>
    <property type="match status" value="1"/>
</dbReference>
<dbReference type="Proteomes" id="UP001500729">
    <property type="component" value="Unassembled WGS sequence"/>
</dbReference>
<keyword evidence="2 4" id="KW-0378">Hydrolase</keyword>
<feature type="binding site" evidence="4">
    <location>
        <position position="101"/>
    </location>
    <ligand>
        <name>pyridoxal 5'-phosphate</name>
        <dbReference type="ChEBI" id="CHEBI:597326"/>
    </ligand>
</feature>
<sequence>MLDFQQQAKELDEADPLRAFRERFLAPDDSDVVAYLDGNSLGRPARETAERMDEFVRGPWARRLIRGWTDEWLDWPLTVGDRIGRVALGAGPGQVVVADSTTVLLYKLARAAVAARPGRREVVLDTDNFPTDRYVLEGIAAERDLVLRWIETDPEAGITAEQVAEAVGPDTALVVFSHVAYRSGYLADGAAVTRVAHDAGALVLWDLCHSVGSVPVRLDDWEADFAVSCTYKYLNGGPGSPAFGYVSRRHLDGLRQPIWGWMGRRDAFTMGPGYEPAEGVRRVLSGTPPILAMLPLLTGLDMLESAGIDAVRAKSAELTDYALRLADEWLLPHGVTLGSPRAAERRGSHVTLRRADFGELIDPLWQRGVIPDFRAPDGIRIGLAPLSTSFSEVYRGMSVLAELVHAQTPAG</sequence>
<comment type="subunit">
    <text evidence="4 6">Homodimer.</text>
</comment>
<evidence type="ECO:0000256" key="4">
    <source>
        <dbReference type="HAMAP-Rule" id="MF_01970"/>
    </source>
</evidence>
<dbReference type="InterPro" id="IPR010111">
    <property type="entry name" value="Kynureninase"/>
</dbReference>
<protein>
    <recommendedName>
        <fullName evidence="4 5">Kynureninase</fullName>
        <ecNumber evidence="4 5">3.7.1.3</ecNumber>
    </recommendedName>
    <alternativeName>
        <fullName evidence="4">L-kynurenine hydrolase</fullName>
    </alternativeName>
</protein>
<feature type="binding site" evidence="4">
    <location>
        <position position="206"/>
    </location>
    <ligand>
        <name>pyridoxal 5'-phosphate</name>
        <dbReference type="ChEBI" id="CHEBI:597326"/>
    </ligand>
</feature>
<reference evidence="7 8" key="1">
    <citation type="journal article" date="2019" name="Int. J. Syst. Evol. Microbiol.">
        <title>The Global Catalogue of Microorganisms (GCM) 10K type strain sequencing project: providing services to taxonomists for standard genome sequencing and annotation.</title>
        <authorList>
            <consortium name="The Broad Institute Genomics Platform"/>
            <consortium name="The Broad Institute Genome Sequencing Center for Infectious Disease"/>
            <person name="Wu L."/>
            <person name="Ma J."/>
        </authorList>
    </citation>
    <scope>NUCLEOTIDE SEQUENCE [LARGE SCALE GENOMIC DNA]</scope>
    <source>
        <strain evidence="7 8">JCM 10303</strain>
    </source>
</reference>
<comment type="catalytic activity">
    <reaction evidence="4 6">
        <text>L-kynurenine + H2O = anthranilate + L-alanine + H(+)</text>
        <dbReference type="Rhea" id="RHEA:16813"/>
        <dbReference type="ChEBI" id="CHEBI:15377"/>
        <dbReference type="ChEBI" id="CHEBI:15378"/>
        <dbReference type="ChEBI" id="CHEBI:16567"/>
        <dbReference type="ChEBI" id="CHEBI:57959"/>
        <dbReference type="ChEBI" id="CHEBI:57972"/>
        <dbReference type="EC" id="3.7.1.3"/>
    </reaction>
</comment>
<dbReference type="Gene3D" id="3.90.1150.10">
    <property type="entry name" value="Aspartate Aminotransferase, domain 1"/>
    <property type="match status" value="1"/>
</dbReference>
<keyword evidence="7" id="KW-0808">Transferase</keyword>
<dbReference type="SUPFAM" id="SSF53383">
    <property type="entry name" value="PLP-dependent transferases"/>
    <property type="match status" value="1"/>
</dbReference>
<dbReference type="PANTHER" id="PTHR14084">
    <property type="entry name" value="KYNURENINASE"/>
    <property type="match status" value="1"/>
</dbReference>
<dbReference type="InterPro" id="IPR015424">
    <property type="entry name" value="PyrdxlP-dep_Trfase"/>
</dbReference>
<name>A0ABN1DGE6_SACER</name>
<feature type="binding site" evidence="4">
    <location>
        <begin position="129"/>
        <end position="132"/>
    </location>
    <ligand>
        <name>pyridoxal 5'-phosphate</name>
        <dbReference type="ChEBI" id="CHEBI:597326"/>
    </ligand>
</feature>
<feature type="modified residue" description="N6-(pyridoxal phosphate)lysine" evidence="4">
    <location>
        <position position="232"/>
    </location>
</feature>
<proteinExistence type="inferred from homology"/>
<keyword evidence="1 4" id="KW-0662">Pyridine nucleotide biosynthesis</keyword>
<dbReference type="RefSeq" id="WP_009946642.1">
    <property type="nucleotide sequence ID" value="NZ_BAAAGS010000035.1"/>
</dbReference>
<feature type="binding site" evidence="4">
    <location>
        <position position="102"/>
    </location>
    <ligand>
        <name>pyridoxal 5'-phosphate</name>
        <dbReference type="ChEBI" id="CHEBI:597326"/>
    </ligand>
</feature>
<dbReference type="Pfam" id="PF22580">
    <property type="entry name" value="KYNU_C"/>
    <property type="match status" value="1"/>
</dbReference>
<dbReference type="PIRSF" id="PIRSF038800">
    <property type="entry name" value="KYNU"/>
    <property type="match status" value="1"/>
</dbReference>
<evidence type="ECO:0000256" key="3">
    <source>
        <dbReference type="ARBA" id="ARBA00022898"/>
    </source>
</evidence>
<evidence type="ECO:0000256" key="2">
    <source>
        <dbReference type="ARBA" id="ARBA00022801"/>
    </source>
</evidence>
<feature type="binding site" evidence="4">
    <location>
        <position position="261"/>
    </location>
    <ligand>
        <name>pyridoxal 5'-phosphate</name>
        <dbReference type="ChEBI" id="CHEBI:597326"/>
    </ligand>
</feature>
<comment type="pathway">
    <text evidence="4 6">Cofactor biosynthesis; NAD(+) biosynthesis; quinolinate from L-kynurenine: step 2/3.</text>
</comment>
<comment type="similarity">
    <text evidence="4 6">Belongs to the kynureninase family.</text>
</comment>
<evidence type="ECO:0000256" key="6">
    <source>
        <dbReference type="PIRNR" id="PIRNR038800"/>
    </source>
</evidence>
<keyword evidence="7" id="KW-0032">Aminotransferase</keyword>
<dbReference type="EC" id="3.7.1.3" evidence="4 5"/>
<dbReference type="NCBIfam" id="TIGR01814">
    <property type="entry name" value="kynureninase"/>
    <property type="match status" value="1"/>
</dbReference>
<keyword evidence="3 4" id="KW-0663">Pyridoxal phosphate</keyword>
<feature type="binding site" evidence="4">
    <location>
        <position position="231"/>
    </location>
    <ligand>
        <name>pyridoxal 5'-phosphate</name>
        <dbReference type="ChEBI" id="CHEBI:597326"/>
    </ligand>
</feature>
<dbReference type="HAMAP" id="MF_01970">
    <property type="entry name" value="Kynureninase"/>
    <property type="match status" value="1"/>
</dbReference>
<dbReference type="Gene3D" id="3.40.640.10">
    <property type="entry name" value="Type I PLP-dependent aspartate aminotransferase-like (Major domain)"/>
    <property type="match status" value="1"/>
</dbReference>
<keyword evidence="8" id="KW-1185">Reference proteome</keyword>
<comment type="caution">
    <text evidence="4">Lacks conserved residue(s) required for the propagation of feature annotation.</text>
</comment>
<dbReference type="InterPro" id="IPR015422">
    <property type="entry name" value="PyrdxlP-dep_Trfase_small"/>
</dbReference>
<comment type="caution">
    <text evidence="7">The sequence shown here is derived from an EMBL/GenBank/DDBJ whole genome shotgun (WGS) entry which is preliminary data.</text>
</comment>
<feature type="binding site" evidence="4">
    <location>
        <position position="209"/>
    </location>
    <ligand>
        <name>pyridoxal 5'-phosphate</name>
        <dbReference type="ChEBI" id="CHEBI:597326"/>
    </ligand>
</feature>
<comment type="function">
    <text evidence="4 6">Catalyzes the cleavage of L-kynurenine (L-Kyn) and L-3-hydroxykynurenine (L-3OHKyn) into anthranilic acid (AA) and 3-hydroxyanthranilic acid (3-OHAA), respectively.</text>
</comment>
<evidence type="ECO:0000313" key="8">
    <source>
        <dbReference type="Proteomes" id="UP001500729"/>
    </source>
</evidence>
<organism evidence="7 8">
    <name type="scientific">Saccharopolyspora erythraea</name>
    <name type="common">Streptomyces erythraeus</name>
    <dbReference type="NCBI Taxonomy" id="1836"/>
    <lineage>
        <taxon>Bacteria</taxon>
        <taxon>Bacillati</taxon>
        <taxon>Actinomycetota</taxon>
        <taxon>Actinomycetes</taxon>
        <taxon>Pseudonocardiales</taxon>
        <taxon>Pseudonocardiaceae</taxon>
        <taxon>Saccharopolyspora</taxon>
    </lineage>
</organism>